<dbReference type="Proteomes" id="UP001066276">
    <property type="component" value="Chromosome 7"/>
</dbReference>
<keyword evidence="2" id="KW-1185">Reference proteome</keyword>
<protein>
    <submittedName>
        <fullName evidence="1">Uncharacterized protein</fullName>
    </submittedName>
</protein>
<evidence type="ECO:0000313" key="1">
    <source>
        <dbReference type="EMBL" id="KAJ1132908.1"/>
    </source>
</evidence>
<comment type="caution">
    <text evidence="1">The sequence shown here is derived from an EMBL/GenBank/DDBJ whole genome shotgun (WGS) entry which is preliminary data.</text>
</comment>
<proteinExistence type="predicted"/>
<gene>
    <name evidence="1" type="ORF">NDU88_011209</name>
</gene>
<reference evidence="1" key="1">
    <citation type="journal article" date="2022" name="bioRxiv">
        <title>Sequencing and chromosome-scale assembly of the giantPleurodeles waltlgenome.</title>
        <authorList>
            <person name="Brown T."/>
            <person name="Elewa A."/>
            <person name="Iarovenko S."/>
            <person name="Subramanian E."/>
            <person name="Araus A.J."/>
            <person name="Petzold A."/>
            <person name="Susuki M."/>
            <person name="Suzuki K.-i.T."/>
            <person name="Hayashi T."/>
            <person name="Toyoda A."/>
            <person name="Oliveira C."/>
            <person name="Osipova E."/>
            <person name="Leigh N.D."/>
            <person name="Simon A."/>
            <person name="Yun M.H."/>
        </authorList>
    </citation>
    <scope>NUCLEOTIDE SEQUENCE</scope>
    <source>
        <strain evidence="1">20211129_DDA</strain>
        <tissue evidence="1">Liver</tissue>
    </source>
</reference>
<name>A0AAV7PXI0_PLEWA</name>
<sequence length="179" mass="19899">MAHGSTCYQSMERCAMGWHMDLHAIRAWSGAPFDGTWIYMLSEHGVVHHLMVNGSTCYQSMERCTIGWHMDLHAIRAWSGAPWDTWIYMLSEHGAVCRGMAHGHACYQTQSAAPWDGTLPGTCGQHAAPFDVARCGTCEHPGRELSLLTPPHIQMKTERPCFQAQRDGIECVNPGSSQL</sequence>
<dbReference type="AlphaFoldDB" id="A0AAV7PXI0"/>
<evidence type="ECO:0000313" key="2">
    <source>
        <dbReference type="Proteomes" id="UP001066276"/>
    </source>
</evidence>
<dbReference type="EMBL" id="JANPWB010000011">
    <property type="protein sequence ID" value="KAJ1132908.1"/>
    <property type="molecule type" value="Genomic_DNA"/>
</dbReference>
<organism evidence="1 2">
    <name type="scientific">Pleurodeles waltl</name>
    <name type="common">Iberian ribbed newt</name>
    <dbReference type="NCBI Taxonomy" id="8319"/>
    <lineage>
        <taxon>Eukaryota</taxon>
        <taxon>Metazoa</taxon>
        <taxon>Chordata</taxon>
        <taxon>Craniata</taxon>
        <taxon>Vertebrata</taxon>
        <taxon>Euteleostomi</taxon>
        <taxon>Amphibia</taxon>
        <taxon>Batrachia</taxon>
        <taxon>Caudata</taxon>
        <taxon>Salamandroidea</taxon>
        <taxon>Salamandridae</taxon>
        <taxon>Pleurodelinae</taxon>
        <taxon>Pleurodeles</taxon>
    </lineage>
</organism>
<accession>A0AAV7PXI0</accession>